<feature type="region of interest" description="Disordered" evidence="1">
    <location>
        <begin position="59"/>
        <end position="78"/>
    </location>
</feature>
<evidence type="ECO:0000256" key="2">
    <source>
        <dbReference type="SAM" id="Phobius"/>
    </source>
</evidence>
<keyword evidence="2" id="KW-0812">Transmembrane</keyword>
<dbReference type="AlphaFoldDB" id="A0A6V8K328"/>
<organism evidence="3 4">
    <name type="scientific">Phytohabitans houttuyneae</name>
    <dbReference type="NCBI Taxonomy" id="1076126"/>
    <lineage>
        <taxon>Bacteria</taxon>
        <taxon>Bacillati</taxon>
        <taxon>Actinomycetota</taxon>
        <taxon>Actinomycetes</taxon>
        <taxon>Micromonosporales</taxon>
        <taxon>Micromonosporaceae</taxon>
    </lineage>
</organism>
<keyword evidence="4" id="KW-1185">Reference proteome</keyword>
<evidence type="ECO:0000256" key="1">
    <source>
        <dbReference type="SAM" id="MobiDB-lite"/>
    </source>
</evidence>
<protein>
    <submittedName>
        <fullName evidence="3">Uncharacterized protein</fullName>
    </submittedName>
</protein>
<dbReference type="Proteomes" id="UP000482800">
    <property type="component" value="Unassembled WGS sequence"/>
</dbReference>
<keyword evidence="2" id="KW-0472">Membrane</keyword>
<evidence type="ECO:0000313" key="3">
    <source>
        <dbReference type="EMBL" id="GFJ79553.1"/>
    </source>
</evidence>
<dbReference type="RefSeq" id="WP_173057073.1">
    <property type="nucleotide sequence ID" value="NZ_BAABGO010000001.1"/>
</dbReference>
<gene>
    <name evidence="3" type="ORF">Phou_037330</name>
</gene>
<proteinExistence type="predicted"/>
<dbReference type="EMBL" id="BLPF01000001">
    <property type="protein sequence ID" value="GFJ79553.1"/>
    <property type="molecule type" value="Genomic_DNA"/>
</dbReference>
<name>A0A6V8K328_9ACTN</name>
<reference evidence="3 4" key="1">
    <citation type="submission" date="2020-03" db="EMBL/GenBank/DDBJ databases">
        <title>Whole genome shotgun sequence of Phytohabitans houttuyneae NBRC 108639.</title>
        <authorList>
            <person name="Komaki H."/>
            <person name="Tamura T."/>
        </authorList>
    </citation>
    <scope>NUCLEOTIDE SEQUENCE [LARGE SCALE GENOMIC DNA]</scope>
    <source>
        <strain evidence="3 4">NBRC 108639</strain>
    </source>
</reference>
<evidence type="ECO:0000313" key="4">
    <source>
        <dbReference type="Proteomes" id="UP000482800"/>
    </source>
</evidence>
<reference evidence="3 4" key="2">
    <citation type="submission" date="2020-03" db="EMBL/GenBank/DDBJ databases">
        <authorList>
            <person name="Ichikawa N."/>
            <person name="Kimura A."/>
            <person name="Kitahashi Y."/>
            <person name="Uohara A."/>
        </authorList>
    </citation>
    <scope>NUCLEOTIDE SEQUENCE [LARGE SCALE GENOMIC DNA]</scope>
    <source>
        <strain evidence="3 4">NBRC 108639</strain>
    </source>
</reference>
<comment type="caution">
    <text evidence="3">The sequence shown here is derived from an EMBL/GenBank/DDBJ whole genome shotgun (WGS) entry which is preliminary data.</text>
</comment>
<keyword evidence="2" id="KW-1133">Transmembrane helix</keyword>
<accession>A0A6V8K328</accession>
<feature type="transmembrane region" description="Helical" evidence="2">
    <location>
        <begin position="20"/>
        <end position="43"/>
    </location>
</feature>
<sequence length="112" mass="12103">MNLNLWDWLVIAVFPGANRIPVVVGAVLLAGGLAVLVRVSPLWTVFRRALARRAAVAPRRQAARHRGPRRATSVACTRRQPAATEASTMLLPRASDEPDATAFLPITTRGAK</sequence>